<accession>A0A1N7ATW5</accession>
<evidence type="ECO:0000313" key="4">
    <source>
        <dbReference type="Proteomes" id="UP000185924"/>
    </source>
</evidence>
<dbReference type="OrthoDB" id="9771846at2"/>
<sequence>MLDIIKNKRPVPPRPEANGHQSLTTFINPVSYLIARDQRHLYQQFDYLLADGWLFVAALRFAGIPAKRFSFDMTSMAFSVFNDAISNNKSIYFIGAKQAEIERFIKMIQQHFPKLNILGYRDGYFSDNAERDETLECIKILAPDIVVAGLGVPLQEKFLVDLYHKGWSGQGYTCGGFIHQTIDRLNYYPDWINKFNLRMPYRFIKEPHFRKRLPDYFKFLYAFTKDCFSYKVQPHQIKRKIKQPTIVK</sequence>
<dbReference type="RefSeq" id="WP_076423087.1">
    <property type="nucleotide sequence ID" value="NZ_FTNM01000006.1"/>
</dbReference>
<organism evidence="3 4">
    <name type="scientific">Pontibacter lucknowensis</name>
    <dbReference type="NCBI Taxonomy" id="1077936"/>
    <lineage>
        <taxon>Bacteria</taxon>
        <taxon>Pseudomonadati</taxon>
        <taxon>Bacteroidota</taxon>
        <taxon>Cytophagia</taxon>
        <taxon>Cytophagales</taxon>
        <taxon>Hymenobacteraceae</taxon>
        <taxon>Pontibacter</taxon>
    </lineage>
</organism>
<gene>
    <name evidence="3" type="ORF">SAMN05421545_3570</name>
</gene>
<keyword evidence="4" id="KW-1185">Reference proteome</keyword>
<keyword evidence="2 3" id="KW-0808">Transferase</keyword>
<reference evidence="4" key="1">
    <citation type="submission" date="2017-01" db="EMBL/GenBank/DDBJ databases">
        <authorList>
            <person name="Varghese N."/>
            <person name="Submissions S."/>
        </authorList>
    </citation>
    <scope>NUCLEOTIDE SEQUENCE [LARGE SCALE GENOMIC DNA]</scope>
    <source>
        <strain evidence="4">DM9</strain>
    </source>
</reference>
<dbReference type="InterPro" id="IPR004629">
    <property type="entry name" value="WecG_TagA_CpsF"/>
</dbReference>
<name>A0A1N7ATW5_9BACT</name>
<protein>
    <submittedName>
        <fullName evidence="3">N-acetylglucosaminyldiphosphoundecaprenol N-acetyl-beta-D-mannosaminyltransferase</fullName>
    </submittedName>
</protein>
<dbReference type="PANTHER" id="PTHR34136:SF1">
    <property type="entry name" value="UDP-N-ACETYL-D-MANNOSAMINURONIC ACID TRANSFERASE"/>
    <property type="match status" value="1"/>
</dbReference>
<dbReference type="CDD" id="cd06533">
    <property type="entry name" value="Glyco_transf_WecG_TagA"/>
    <property type="match status" value="1"/>
</dbReference>
<dbReference type="EMBL" id="FTNM01000006">
    <property type="protein sequence ID" value="SIR42461.1"/>
    <property type="molecule type" value="Genomic_DNA"/>
</dbReference>
<keyword evidence="1" id="KW-0328">Glycosyltransferase</keyword>
<dbReference type="Proteomes" id="UP000185924">
    <property type="component" value="Unassembled WGS sequence"/>
</dbReference>
<dbReference type="Pfam" id="PF03808">
    <property type="entry name" value="Glyco_tran_WecG"/>
    <property type="match status" value="1"/>
</dbReference>
<dbReference type="GO" id="GO:0016758">
    <property type="term" value="F:hexosyltransferase activity"/>
    <property type="evidence" value="ECO:0007669"/>
    <property type="project" value="TreeGrafter"/>
</dbReference>
<evidence type="ECO:0000256" key="2">
    <source>
        <dbReference type="ARBA" id="ARBA00022679"/>
    </source>
</evidence>
<dbReference type="STRING" id="1077936.SAMN05421545_3570"/>
<proteinExistence type="predicted"/>
<dbReference type="PANTHER" id="PTHR34136">
    <property type="match status" value="1"/>
</dbReference>
<evidence type="ECO:0000256" key="1">
    <source>
        <dbReference type="ARBA" id="ARBA00022676"/>
    </source>
</evidence>
<dbReference type="AlphaFoldDB" id="A0A1N7ATW5"/>
<evidence type="ECO:0000313" key="3">
    <source>
        <dbReference type="EMBL" id="SIR42461.1"/>
    </source>
</evidence>